<feature type="domain" description="Zinc finger PHD-type" evidence="9">
    <location>
        <begin position="252"/>
        <end position="300"/>
    </location>
</feature>
<keyword evidence="3" id="KW-0479">Metal-binding</keyword>
<evidence type="ECO:0000259" key="9">
    <source>
        <dbReference type="SMART" id="SM00249"/>
    </source>
</evidence>
<keyword evidence="5" id="KW-0862">Zinc</keyword>
<keyword evidence="7" id="KW-0539">Nucleus</keyword>
<comment type="similarity">
    <text evidence="2">Belongs to the ING family.</text>
</comment>
<reference evidence="13" key="4">
    <citation type="journal article" date="2022" name="Microb. Genom.">
        <title>A global pangenome for the wheat fungal pathogen Pyrenophora tritici-repentis and prediction of effector protein structural homology.</title>
        <authorList>
            <person name="Moolhuijzen P.M."/>
            <person name="See P.T."/>
            <person name="Shi G."/>
            <person name="Powell H.R."/>
            <person name="Cockram J."/>
            <person name="Jorgensen L.N."/>
            <person name="Benslimane H."/>
            <person name="Strelkov S.E."/>
            <person name="Turner J."/>
            <person name="Liu Z."/>
            <person name="Moffat C.S."/>
        </authorList>
    </citation>
    <scope>NUCLEOTIDE SEQUENCE [LARGE SCALE GENOMIC DNA]</scope>
</reference>
<comment type="caution">
    <text evidence="10">The sequence shown here is derived from an EMBL/GenBank/DDBJ whole genome shotgun (WGS) entry which is preliminary data.</text>
</comment>
<evidence type="ECO:0000256" key="3">
    <source>
        <dbReference type="ARBA" id="ARBA00022723"/>
    </source>
</evidence>
<keyword evidence="4" id="KW-0863">Zinc-finger</keyword>
<dbReference type="InterPro" id="IPR013083">
    <property type="entry name" value="Znf_RING/FYVE/PHD"/>
</dbReference>
<dbReference type="Proteomes" id="UP000245464">
    <property type="component" value="Chromosome 5"/>
</dbReference>
<evidence type="ECO:0000313" key="13">
    <source>
        <dbReference type="Proteomes" id="UP000249757"/>
    </source>
</evidence>
<evidence type="ECO:0000256" key="8">
    <source>
        <dbReference type="SAM" id="MobiDB-lite"/>
    </source>
</evidence>
<evidence type="ECO:0000256" key="2">
    <source>
        <dbReference type="ARBA" id="ARBA00010210"/>
    </source>
</evidence>
<dbReference type="AlphaFoldDB" id="A0A2W1HQW0"/>
<dbReference type="InterPro" id="IPR028651">
    <property type="entry name" value="ING_fam"/>
</dbReference>
<accession>A0A2W1HQW0</accession>
<dbReference type="GO" id="GO:0005634">
    <property type="term" value="C:nucleus"/>
    <property type="evidence" value="ECO:0007669"/>
    <property type="project" value="UniProtKB-SubCell"/>
</dbReference>
<dbReference type="EMBL" id="NRDI02000008">
    <property type="protein sequence ID" value="KAI1514377.1"/>
    <property type="molecule type" value="Genomic_DNA"/>
</dbReference>
<comment type="subcellular location">
    <subcellularLocation>
        <location evidence="1">Nucleus</location>
    </subcellularLocation>
</comment>
<sequence>MLVETAPDFYSARQALRAQTAKLVSARPTWGATSELIIRNTYNVFNSDRQPVLRYEIDAIFPEDGDVNNMGNHASAMPAPPVHYGIYAHFKCDTVDGVEHFYIGGIQSLGEAVSAMKQAVKAALPHHHGVNMFDKRIELSGQKGQVQQRYTIEEGTRDENGNFLRKAGSDTEQAFVASARPGESGSRNPVLRLSSPEELEKPIQQHFQSFLSEVKLQVQAPYTSSTPVPQTMHQQAQALQPEADQDQQEENYCICRLPDDRSFMVACGNEQCPIEWYHGRCVNIQPLDVIDKEWYRESCRYGQQNNMGRGKGRTPAKNPPKRSGGGGRTKTKSKKCESGSGMVPG</sequence>
<feature type="region of interest" description="Disordered" evidence="8">
    <location>
        <begin position="302"/>
        <end position="345"/>
    </location>
</feature>
<dbReference type="PANTHER" id="PTHR10333">
    <property type="entry name" value="INHIBITOR OF GROWTH PROTEIN"/>
    <property type="match status" value="1"/>
</dbReference>
<proteinExistence type="inferred from homology"/>
<evidence type="ECO:0000313" key="11">
    <source>
        <dbReference type="EMBL" id="KAI1514377.1"/>
    </source>
</evidence>
<dbReference type="SMART" id="SM00249">
    <property type="entry name" value="PHD"/>
    <property type="match status" value="1"/>
</dbReference>
<reference evidence="11" key="2">
    <citation type="submission" date="2021-05" db="EMBL/GenBank/DDBJ databases">
        <authorList>
            <person name="Moolhuijzen P.M."/>
            <person name="Moffat C.S."/>
        </authorList>
    </citation>
    <scope>NUCLEOTIDE SEQUENCE</scope>
    <source>
        <strain evidence="11">86-124</strain>
    </source>
</reference>
<evidence type="ECO:0000256" key="1">
    <source>
        <dbReference type="ARBA" id="ARBA00004123"/>
    </source>
</evidence>
<gene>
    <name evidence="11" type="ORF">Ptr86124_007007</name>
    <name evidence="10" type="ORF">PtrM4_107230</name>
</gene>
<evidence type="ECO:0000256" key="6">
    <source>
        <dbReference type="ARBA" id="ARBA00022853"/>
    </source>
</evidence>
<dbReference type="Proteomes" id="UP000249757">
    <property type="component" value="Unassembled WGS sequence"/>
</dbReference>
<dbReference type="Gene3D" id="3.30.40.10">
    <property type="entry name" value="Zinc/RING finger domain, C3HC4 (zinc finger)"/>
    <property type="match status" value="1"/>
</dbReference>
<dbReference type="GO" id="GO:0006325">
    <property type="term" value="P:chromatin organization"/>
    <property type="evidence" value="ECO:0007669"/>
    <property type="project" value="UniProtKB-KW"/>
</dbReference>
<keyword evidence="6" id="KW-0156">Chromatin regulator</keyword>
<keyword evidence="13" id="KW-1185">Reference proteome</keyword>
<evidence type="ECO:0000256" key="7">
    <source>
        <dbReference type="ARBA" id="ARBA00023242"/>
    </source>
</evidence>
<dbReference type="GO" id="GO:0000785">
    <property type="term" value="C:chromatin"/>
    <property type="evidence" value="ECO:0007669"/>
    <property type="project" value="UniProtKB-ARBA"/>
</dbReference>
<dbReference type="GO" id="GO:0008270">
    <property type="term" value="F:zinc ion binding"/>
    <property type="evidence" value="ECO:0007669"/>
    <property type="project" value="UniProtKB-KW"/>
</dbReference>
<protein>
    <submittedName>
        <fullName evidence="11">Chromatin modification protein</fullName>
    </submittedName>
    <submittedName>
        <fullName evidence="10">TNG2, Chromatin remodeling protein, contains PhD zinc finger</fullName>
    </submittedName>
</protein>
<organism evidence="10 12">
    <name type="scientific">Pyrenophora tritici-repentis</name>
    <dbReference type="NCBI Taxonomy" id="45151"/>
    <lineage>
        <taxon>Eukaryota</taxon>
        <taxon>Fungi</taxon>
        <taxon>Dikarya</taxon>
        <taxon>Ascomycota</taxon>
        <taxon>Pezizomycotina</taxon>
        <taxon>Dothideomycetes</taxon>
        <taxon>Pleosporomycetidae</taxon>
        <taxon>Pleosporales</taxon>
        <taxon>Pleosporineae</taxon>
        <taxon>Pleosporaceae</taxon>
        <taxon>Pyrenophora</taxon>
    </lineage>
</organism>
<evidence type="ECO:0000256" key="5">
    <source>
        <dbReference type="ARBA" id="ARBA00022833"/>
    </source>
</evidence>
<reference evidence="10" key="1">
    <citation type="journal article" date="2018" name="BMC Genomics">
        <title>Comparative genomics of the wheat fungal pathogen Pyrenophora tritici-repentis reveals chromosomal variations and genome plasticity.</title>
        <authorList>
            <person name="Moolhuijzen P."/>
            <person name="See P.T."/>
            <person name="Hane J.K."/>
            <person name="Shi G."/>
            <person name="Liu Z."/>
            <person name="Oliver R.P."/>
            <person name="Moffat C.S."/>
        </authorList>
    </citation>
    <scope>NUCLEOTIDE SEQUENCE [LARGE SCALE GENOMIC DNA]</scope>
    <source>
        <strain evidence="10">M4</strain>
    </source>
</reference>
<evidence type="ECO:0000313" key="12">
    <source>
        <dbReference type="Proteomes" id="UP000245464"/>
    </source>
</evidence>
<dbReference type="PANTHER" id="PTHR10333:SF42">
    <property type="entry name" value="INHIBITOR OF GROWTH PROTEIN 5"/>
    <property type="match status" value="1"/>
</dbReference>
<dbReference type="InterPro" id="IPR011011">
    <property type="entry name" value="Znf_FYVE_PHD"/>
</dbReference>
<dbReference type="EMBL" id="NQIK02000005">
    <property type="protein sequence ID" value="KAF7570721.1"/>
    <property type="molecule type" value="Genomic_DNA"/>
</dbReference>
<reference evidence="11" key="3">
    <citation type="journal article" date="2022" name="bioRxiv">
        <title>A global pangenome for the wheat fungal pathogen Pyrenophora tritici-repentis and prediction of effector protein structural homology.</title>
        <authorList>
            <person name="Moolhuijzen P."/>
            <person name="See P.T."/>
            <person name="Shi G."/>
            <person name="Powell H.R."/>
            <person name="Cockram J."/>
            <person name="Jorgensen L.N."/>
            <person name="Benslimane H."/>
            <person name="Strelkov S.E."/>
            <person name="Turner J."/>
            <person name="Liu Z."/>
            <person name="Moffat C.S."/>
        </authorList>
    </citation>
    <scope>NUCLEOTIDE SEQUENCE</scope>
    <source>
        <strain evidence="11">86-124</strain>
    </source>
</reference>
<evidence type="ECO:0000256" key="4">
    <source>
        <dbReference type="ARBA" id="ARBA00022771"/>
    </source>
</evidence>
<name>A0A2W1HQW0_9PLEO</name>
<dbReference type="InterPro" id="IPR001965">
    <property type="entry name" value="Znf_PHD"/>
</dbReference>
<dbReference type="SUPFAM" id="SSF57903">
    <property type="entry name" value="FYVE/PHD zinc finger"/>
    <property type="match status" value="1"/>
</dbReference>
<evidence type="ECO:0000313" key="10">
    <source>
        <dbReference type="EMBL" id="KAF7570721.1"/>
    </source>
</evidence>
<dbReference type="OrthoDB" id="5417730at2759"/>